<feature type="compositionally biased region" description="Basic and acidic residues" evidence="1">
    <location>
        <begin position="209"/>
        <end position="218"/>
    </location>
</feature>
<dbReference type="PANTHER" id="PTHR31066">
    <property type="entry name" value="OS05G0427100 PROTEIN-RELATED"/>
    <property type="match status" value="1"/>
</dbReference>
<dbReference type="PANTHER" id="PTHR31066:SF83">
    <property type="entry name" value="OCTICOSAPEPTIDE_PHOX_BEM1P FAMILY PROTEIN"/>
    <property type="match status" value="1"/>
</dbReference>
<evidence type="ECO:0000313" key="3">
    <source>
        <dbReference type="EMBL" id="CAH2033954.1"/>
    </source>
</evidence>
<keyword evidence="4" id="KW-1185">Reference proteome</keyword>
<feature type="compositionally biased region" description="Polar residues" evidence="1">
    <location>
        <begin position="188"/>
        <end position="199"/>
    </location>
</feature>
<dbReference type="EMBL" id="OU466857">
    <property type="protein sequence ID" value="CAH2033954.1"/>
    <property type="molecule type" value="Genomic_DNA"/>
</dbReference>
<organism evidence="3 4">
    <name type="scientific">Thlaspi arvense</name>
    <name type="common">Field penny-cress</name>
    <dbReference type="NCBI Taxonomy" id="13288"/>
    <lineage>
        <taxon>Eukaryota</taxon>
        <taxon>Viridiplantae</taxon>
        <taxon>Streptophyta</taxon>
        <taxon>Embryophyta</taxon>
        <taxon>Tracheophyta</taxon>
        <taxon>Spermatophyta</taxon>
        <taxon>Magnoliopsida</taxon>
        <taxon>eudicotyledons</taxon>
        <taxon>Gunneridae</taxon>
        <taxon>Pentapetalae</taxon>
        <taxon>rosids</taxon>
        <taxon>malvids</taxon>
        <taxon>Brassicales</taxon>
        <taxon>Brassicaceae</taxon>
        <taxon>Thlaspideae</taxon>
        <taxon>Thlaspi</taxon>
    </lineage>
</organism>
<evidence type="ECO:0000256" key="1">
    <source>
        <dbReference type="SAM" id="MobiDB-lite"/>
    </source>
</evidence>
<dbReference type="InterPro" id="IPR053198">
    <property type="entry name" value="Gynoecium_Dev_Regulator"/>
</dbReference>
<feature type="domain" description="PB1" evidence="2">
    <location>
        <begin position="27"/>
        <end position="112"/>
    </location>
</feature>
<gene>
    <name evidence="3" type="ORF">TAV2_LOCUS443</name>
</gene>
<dbReference type="SMART" id="SM00666">
    <property type="entry name" value="PB1"/>
    <property type="match status" value="1"/>
</dbReference>
<feature type="compositionally biased region" description="Low complexity" evidence="1">
    <location>
        <begin position="219"/>
        <end position="232"/>
    </location>
</feature>
<dbReference type="CDD" id="cd06410">
    <property type="entry name" value="PB1_UP2"/>
    <property type="match status" value="1"/>
</dbReference>
<proteinExistence type="predicted"/>
<name>A0AAU9R5K6_THLAR</name>
<protein>
    <recommendedName>
        <fullName evidence="2">PB1 domain-containing protein</fullName>
    </recommendedName>
</protein>
<dbReference type="Gene3D" id="3.10.20.90">
    <property type="entry name" value="Phosphatidylinositol 3-kinase Catalytic Subunit, Chain A, domain 1"/>
    <property type="match status" value="1"/>
</dbReference>
<evidence type="ECO:0000313" key="4">
    <source>
        <dbReference type="Proteomes" id="UP000836841"/>
    </source>
</evidence>
<feature type="region of interest" description="Disordered" evidence="1">
    <location>
        <begin position="176"/>
        <end position="232"/>
    </location>
</feature>
<feature type="compositionally biased region" description="Basic and acidic residues" evidence="1">
    <location>
        <begin position="176"/>
        <end position="186"/>
    </location>
</feature>
<dbReference type="SUPFAM" id="SSF54277">
    <property type="entry name" value="CAD &amp; PB1 domains"/>
    <property type="match status" value="1"/>
</dbReference>
<sequence>MELQAPSLLNPKLRLLCSYGGRIMPLPPSKSLQYIGGETRIIAVPRGISFPAFFELLSRKLLHGRSFSLKYRLPGCDLDSLITVDSNDDLQNMIAECDSTSFRRIRLFLFPLNHPEPSHAESTRCSVSVNRLLGLEASIQKISFTSSSSVLPIPIFPPSNGTAAQRVDLEKLDATATEENRVKDEAPPTSSTSLFSPENATAADAGGISDKETEKVEIQDQPQQVVQEPSPQQQHRLLPVVYYVPVWPMPPQMVTHQVSSYALSPATEYSSELDPVPGNKENGT</sequence>
<dbReference type="Pfam" id="PF00564">
    <property type="entry name" value="PB1"/>
    <property type="match status" value="1"/>
</dbReference>
<reference evidence="3 4" key="1">
    <citation type="submission" date="2022-03" db="EMBL/GenBank/DDBJ databases">
        <authorList>
            <person name="Nunn A."/>
            <person name="Chopra R."/>
            <person name="Nunn A."/>
            <person name="Contreras Garrido A."/>
        </authorList>
    </citation>
    <scope>NUCLEOTIDE SEQUENCE [LARGE SCALE GENOMIC DNA]</scope>
</reference>
<dbReference type="Proteomes" id="UP000836841">
    <property type="component" value="Chromosome 1"/>
</dbReference>
<evidence type="ECO:0000259" key="2">
    <source>
        <dbReference type="SMART" id="SM00666"/>
    </source>
</evidence>
<accession>A0AAU9R5K6</accession>
<dbReference type="InterPro" id="IPR000270">
    <property type="entry name" value="PB1_dom"/>
</dbReference>
<dbReference type="AlphaFoldDB" id="A0AAU9R5K6"/>